<dbReference type="PANTHER" id="PTHR31189">
    <property type="entry name" value="OS03G0336100 PROTEIN-RELATED"/>
    <property type="match status" value="1"/>
</dbReference>
<feature type="compositionally biased region" description="Basic and acidic residues" evidence="1">
    <location>
        <begin position="354"/>
        <end position="367"/>
    </location>
</feature>
<dbReference type="AlphaFoldDB" id="A0A9Q1QC18"/>
<dbReference type="EMBL" id="JAKOGI010000419">
    <property type="protein sequence ID" value="KAJ8435375.1"/>
    <property type="molecule type" value="Genomic_DNA"/>
</dbReference>
<dbReference type="OrthoDB" id="2019862at2759"/>
<dbReference type="InterPro" id="IPR011051">
    <property type="entry name" value="RmlC_Cupin_sf"/>
</dbReference>
<evidence type="ECO:0000259" key="3">
    <source>
        <dbReference type="SMART" id="SM00835"/>
    </source>
</evidence>
<feature type="region of interest" description="Disordered" evidence="1">
    <location>
        <begin position="351"/>
        <end position="380"/>
    </location>
</feature>
<dbReference type="CDD" id="cd02245">
    <property type="entry name" value="cupin_7S_vicilin-like_C"/>
    <property type="match status" value="1"/>
</dbReference>
<name>A0A9Q1QC18_9CARY</name>
<feature type="signal peptide" evidence="2">
    <location>
        <begin position="1"/>
        <end position="23"/>
    </location>
</feature>
<dbReference type="CDD" id="cd02244">
    <property type="entry name" value="cupin_7S_vicilin-like_N"/>
    <property type="match status" value="1"/>
</dbReference>
<proteinExistence type="predicted"/>
<dbReference type="Gene3D" id="2.60.120.10">
    <property type="entry name" value="Jelly Rolls"/>
    <property type="match status" value="2"/>
</dbReference>
<evidence type="ECO:0000256" key="1">
    <source>
        <dbReference type="SAM" id="MobiDB-lite"/>
    </source>
</evidence>
<dbReference type="SUPFAM" id="SSF51182">
    <property type="entry name" value="RmlC-like cupins"/>
    <property type="match status" value="1"/>
</dbReference>
<accession>A0A9Q1QC18</accession>
<feature type="compositionally biased region" description="Basic and acidic residues" evidence="1">
    <location>
        <begin position="24"/>
        <end position="79"/>
    </location>
</feature>
<feature type="compositionally biased region" description="Basic and acidic residues" evidence="1">
    <location>
        <begin position="548"/>
        <end position="573"/>
    </location>
</feature>
<feature type="domain" description="Cupin type-1" evidence="3">
    <location>
        <begin position="377"/>
        <end position="526"/>
    </location>
</feature>
<keyword evidence="2" id="KW-0732">Signal</keyword>
<keyword evidence="5" id="KW-1185">Reference proteome</keyword>
<feature type="region of interest" description="Disordered" evidence="1">
    <location>
        <begin position="539"/>
        <end position="587"/>
    </location>
</feature>
<dbReference type="SMART" id="SM00835">
    <property type="entry name" value="Cupin_1"/>
    <property type="match status" value="2"/>
</dbReference>
<feature type="chain" id="PRO_5040251428" description="Cupin type-1 domain-containing protein" evidence="2">
    <location>
        <begin position="24"/>
        <end position="587"/>
    </location>
</feature>
<dbReference type="Pfam" id="PF00190">
    <property type="entry name" value="Cupin_1"/>
    <property type="match status" value="2"/>
</dbReference>
<dbReference type="InterPro" id="IPR014710">
    <property type="entry name" value="RmlC-like_jellyroll"/>
</dbReference>
<feature type="domain" description="Cupin type-1" evidence="3">
    <location>
        <begin position="93"/>
        <end position="247"/>
    </location>
</feature>
<dbReference type="PANTHER" id="PTHR31189:SF2">
    <property type="entry name" value="RMLC-LIKE CUPINS SUPERFAMILY PROTEIN"/>
    <property type="match status" value="1"/>
</dbReference>
<protein>
    <recommendedName>
        <fullName evidence="3">Cupin type-1 domain-containing protein</fullName>
    </recommendedName>
</protein>
<sequence length="587" mass="65638">MAKLKGLLVMALVLCFAMQSAVGQDRERRRRGEEERLPPEEEERRAEEEEWRRREKTEEEERRLGREREEWEEEGKGGREGAPVPLVPGEEMFLLRNSRRVLKTEAGEMRVVRAYGGRIVERPLHIGFITMEPRSLFVPQYLDSSLVIFLRRGEAKLGLIYKDEFIQRQLRMGDVYRIPAGSTFYIVNSGETQRLHIICSIDPYEGLGIGTFQSFFVGGGANPVSVLAGFDPQTLSTAFNVKRGVVISAPCQDLFRDDHVFFKDKAIMMQKTKVSIGELRDIMTAQGAGPIMYADTTHAPSLWANFLKLKGEEKLNRLKMMAANTESSEKEEEEGQSNWSWGKLWESLVGKQNRKADKDRRGDRKTGSDTGSGPDPYNLYDRDPDFRNAYGWSIALDGHSYHPLKKSGVGVFLVNLTAGSMMAPHLNPTATEYAIVLSGRGNIQVVYPNGSSAMSARVGEGDVFWIPKYFPFCQIASRAGPFEFFGFTTSAHQNRPQFLVGASSILNTMRGPELATAFGLTGERFGEIVGAQREAVILPSPAAAPPNGKERSKSKGEWSKSEAEGKNKQEVPKLIRTSGPEMVMGFE</sequence>
<gene>
    <name evidence="4" type="ORF">Cgig2_009131</name>
</gene>
<comment type="caution">
    <text evidence="4">The sequence shown here is derived from an EMBL/GenBank/DDBJ whole genome shotgun (WGS) entry which is preliminary data.</text>
</comment>
<feature type="region of interest" description="Disordered" evidence="1">
    <location>
        <begin position="23"/>
        <end position="85"/>
    </location>
</feature>
<evidence type="ECO:0000313" key="5">
    <source>
        <dbReference type="Proteomes" id="UP001153076"/>
    </source>
</evidence>
<dbReference type="Proteomes" id="UP001153076">
    <property type="component" value="Unassembled WGS sequence"/>
</dbReference>
<evidence type="ECO:0000256" key="2">
    <source>
        <dbReference type="SAM" id="SignalP"/>
    </source>
</evidence>
<organism evidence="4 5">
    <name type="scientific">Carnegiea gigantea</name>
    <dbReference type="NCBI Taxonomy" id="171969"/>
    <lineage>
        <taxon>Eukaryota</taxon>
        <taxon>Viridiplantae</taxon>
        <taxon>Streptophyta</taxon>
        <taxon>Embryophyta</taxon>
        <taxon>Tracheophyta</taxon>
        <taxon>Spermatophyta</taxon>
        <taxon>Magnoliopsida</taxon>
        <taxon>eudicotyledons</taxon>
        <taxon>Gunneridae</taxon>
        <taxon>Pentapetalae</taxon>
        <taxon>Caryophyllales</taxon>
        <taxon>Cactineae</taxon>
        <taxon>Cactaceae</taxon>
        <taxon>Cactoideae</taxon>
        <taxon>Echinocereeae</taxon>
        <taxon>Carnegiea</taxon>
    </lineage>
</organism>
<dbReference type="InterPro" id="IPR006045">
    <property type="entry name" value="Cupin_1"/>
</dbReference>
<evidence type="ECO:0000313" key="4">
    <source>
        <dbReference type="EMBL" id="KAJ8435375.1"/>
    </source>
</evidence>
<reference evidence="4" key="1">
    <citation type="submission" date="2022-04" db="EMBL/GenBank/DDBJ databases">
        <title>Carnegiea gigantea Genome sequencing and assembly v2.</title>
        <authorList>
            <person name="Copetti D."/>
            <person name="Sanderson M.J."/>
            <person name="Burquez A."/>
            <person name="Wojciechowski M.F."/>
        </authorList>
    </citation>
    <scope>NUCLEOTIDE SEQUENCE</scope>
    <source>
        <strain evidence="4">SGP5-SGP5p</strain>
        <tissue evidence="4">Aerial part</tissue>
    </source>
</reference>
<dbReference type="InterPro" id="IPR050253">
    <property type="entry name" value="Seed_Storage-Functional"/>
</dbReference>